<dbReference type="SMART" id="SM00267">
    <property type="entry name" value="GGDEF"/>
    <property type="match status" value="1"/>
</dbReference>
<proteinExistence type="predicted"/>
<dbReference type="InterPro" id="IPR035919">
    <property type="entry name" value="EAL_sf"/>
</dbReference>
<evidence type="ECO:0000259" key="3">
    <source>
        <dbReference type="PROSITE" id="PS50887"/>
    </source>
</evidence>
<sequence>MDPVLGQSGGLATPLLAVLAAATLVAAVAVGVAWHLWQRLQRLTRQAADTVPAAPTDTHVDARTGLVTLEGLELALARAEERAPPGPGSLCVLLIDLDGFSAVNDAVGHAVADEVLRTVAKRLAKLAPGRLALSRLGGDEFVLAVAGPLAQAQALAGRVLDVVREPLLAGDGRPLALQASVGIAAWPQHGARERLLAQAQVAVRTVKQTGGNAWAVFDPQMAVDERAQAALVAALRSAVARRQLELFYQPKIDARTLRVTAAEALLRWHHPERGIVSPAVFIPLAERHGLIGEIGNWVIGEACRQAGVWRQQGLRMRVAINLSPFQMRQDDLVDRLQEALAANQLQPARFTVEITETLALENTQATQRTFERLREAGLHVAIDDFGAGQTSLAYLKSLPASELKMDMGLVRDLATSEDARKIADAVIRLSHALDKRVVAEGVETTEQRDLLVAMGCDELQGYLFARPMSAAALGLWAMDDGANASPVFAHSLFQETQPVP</sequence>
<dbReference type="Gene3D" id="3.30.70.270">
    <property type="match status" value="1"/>
</dbReference>
<dbReference type="AlphaFoldDB" id="A0A437JVS1"/>
<keyword evidence="1" id="KW-1133">Transmembrane helix</keyword>
<dbReference type="InterPro" id="IPR001633">
    <property type="entry name" value="EAL_dom"/>
</dbReference>
<dbReference type="InterPro" id="IPR050706">
    <property type="entry name" value="Cyclic-di-GMP_PDE-like"/>
</dbReference>
<dbReference type="CDD" id="cd01948">
    <property type="entry name" value="EAL"/>
    <property type="match status" value="1"/>
</dbReference>
<keyword evidence="5" id="KW-1185">Reference proteome</keyword>
<dbReference type="SUPFAM" id="SSF55073">
    <property type="entry name" value="Nucleotide cyclase"/>
    <property type="match status" value="1"/>
</dbReference>
<dbReference type="PANTHER" id="PTHR33121:SF71">
    <property type="entry name" value="OXYGEN SENSOR PROTEIN DOSP"/>
    <property type="match status" value="1"/>
</dbReference>
<organism evidence="4 5">
    <name type="scientific">Rubrivivax albus</name>
    <dbReference type="NCBI Taxonomy" id="2499835"/>
    <lineage>
        <taxon>Bacteria</taxon>
        <taxon>Pseudomonadati</taxon>
        <taxon>Pseudomonadota</taxon>
        <taxon>Betaproteobacteria</taxon>
        <taxon>Burkholderiales</taxon>
        <taxon>Sphaerotilaceae</taxon>
        <taxon>Rubrivivax</taxon>
    </lineage>
</organism>
<dbReference type="PROSITE" id="PS50887">
    <property type="entry name" value="GGDEF"/>
    <property type="match status" value="1"/>
</dbReference>
<keyword evidence="1" id="KW-0472">Membrane</keyword>
<dbReference type="PROSITE" id="PS50883">
    <property type="entry name" value="EAL"/>
    <property type="match status" value="1"/>
</dbReference>
<evidence type="ECO:0000256" key="1">
    <source>
        <dbReference type="SAM" id="Phobius"/>
    </source>
</evidence>
<feature type="domain" description="GGDEF" evidence="3">
    <location>
        <begin position="88"/>
        <end position="219"/>
    </location>
</feature>
<reference evidence="4 5" key="1">
    <citation type="submission" date="2019-01" db="EMBL/GenBank/DDBJ databases">
        <authorList>
            <person name="Chen W.-M."/>
        </authorList>
    </citation>
    <scope>NUCLEOTIDE SEQUENCE [LARGE SCALE GENOMIC DNA]</scope>
    <source>
        <strain evidence="4 5">ICH-3</strain>
    </source>
</reference>
<dbReference type="OrthoDB" id="9813903at2"/>
<dbReference type="SMART" id="SM00052">
    <property type="entry name" value="EAL"/>
    <property type="match status" value="1"/>
</dbReference>
<dbReference type="InterPro" id="IPR043128">
    <property type="entry name" value="Rev_trsase/Diguanyl_cyclase"/>
</dbReference>
<accession>A0A437JVS1</accession>
<dbReference type="InterPro" id="IPR029787">
    <property type="entry name" value="Nucleotide_cyclase"/>
</dbReference>
<dbReference type="EMBL" id="SACT01000003">
    <property type="protein sequence ID" value="RVT51495.1"/>
    <property type="molecule type" value="Genomic_DNA"/>
</dbReference>
<comment type="caution">
    <text evidence="4">The sequence shown here is derived from an EMBL/GenBank/DDBJ whole genome shotgun (WGS) entry which is preliminary data.</text>
</comment>
<evidence type="ECO:0000313" key="5">
    <source>
        <dbReference type="Proteomes" id="UP000288178"/>
    </source>
</evidence>
<feature type="domain" description="EAL" evidence="2">
    <location>
        <begin position="228"/>
        <end position="481"/>
    </location>
</feature>
<dbReference type="Proteomes" id="UP000288178">
    <property type="component" value="Unassembled WGS sequence"/>
</dbReference>
<name>A0A437JVS1_9BURK</name>
<dbReference type="Pfam" id="PF00563">
    <property type="entry name" value="EAL"/>
    <property type="match status" value="1"/>
</dbReference>
<dbReference type="SUPFAM" id="SSF141868">
    <property type="entry name" value="EAL domain-like"/>
    <property type="match status" value="1"/>
</dbReference>
<protein>
    <submittedName>
        <fullName evidence="4">Phosphodiesterase</fullName>
    </submittedName>
</protein>
<dbReference type="CDD" id="cd01949">
    <property type="entry name" value="GGDEF"/>
    <property type="match status" value="1"/>
</dbReference>
<dbReference type="RefSeq" id="WP_128198496.1">
    <property type="nucleotide sequence ID" value="NZ_SACT01000003.1"/>
</dbReference>
<dbReference type="PANTHER" id="PTHR33121">
    <property type="entry name" value="CYCLIC DI-GMP PHOSPHODIESTERASE PDEF"/>
    <property type="match status" value="1"/>
</dbReference>
<gene>
    <name evidence="4" type="ORF">ENE75_11770</name>
</gene>
<evidence type="ECO:0000313" key="4">
    <source>
        <dbReference type="EMBL" id="RVT51495.1"/>
    </source>
</evidence>
<dbReference type="Gene3D" id="3.20.20.450">
    <property type="entry name" value="EAL domain"/>
    <property type="match status" value="1"/>
</dbReference>
<dbReference type="Pfam" id="PF00990">
    <property type="entry name" value="GGDEF"/>
    <property type="match status" value="1"/>
</dbReference>
<keyword evidence="1" id="KW-0812">Transmembrane</keyword>
<evidence type="ECO:0000259" key="2">
    <source>
        <dbReference type="PROSITE" id="PS50883"/>
    </source>
</evidence>
<dbReference type="NCBIfam" id="TIGR00254">
    <property type="entry name" value="GGDEF"/>
    <property type="match status" value="1"/>
</dbReference>
<feature type="transmembrane region" description="Helical" evidence="1">
    <location>
        <begin position="12"/>
        <end position="37"/>
    </location>
</feature>
<dbReference type="GO" id="GO:0071111">
    <property type="term" value="F:cyclic-guanylate-specific phosphodiesterase activity"/>
    <property type="evidence" value="ECO:0007669"/>
    <property type="project" value="InterPro"/>
</dbReference>
<dbReference type="InterPro" id="IPR000160">
    <property type="entry name" value="GGDEF_dom"/>
</dbReference>